<evidence type="ECO:0000313" key="3">
    <source>
        <dbReference type="Proteomes" id="UP001321473"/>
    </source>
</evidence>
<accession>A0AAQ4EFU0</accession>
<evidence type="ECO:0000256" key="1">
    <source>
        <dbReference type="SAM" id="SignalP"/>
    </source>
</evidence>
<feature type="signal peptide" evidence="1">
    <location>
        <begin position="1"/>
        <end position="22"/>
    </location>
</feature>
<dbReference type="EMBL" id="JARKHS020016709">
    <property type="protein sequence ID" value="KAK8773550.1"/>
    <property type="molecule type" value="Genomic_DNA"/>
</dbReference>
<name>A0AAQ4EFU0_AMBAM</name>
<evidence type="ECO:0000313" key="2">
    <source>
        <dbReference type="EMBL" id="KAK8773550.1"/>
    </source>
</evidence>
<reference evidence="2 3" key="1">
    <citation type="journal article" date="2023" name="Arcadia Sci">
        <title>De novo assembly of a long-read Amblyomma americanum tick genome.</title>
        <authorList>
            <person name="Chou S."/>
            <person name="Poskanzer K.E."/>
            <person name="Rollins M."/>
            <person name="Thuy-Boun P.S."/>
        </authorList>
    </citation>
    <scope>NUCLEOTIDE SEQUENCE [LARGE SCALE GENOMIC DNA]</scope>
    <source>
        <strain evidence="2">F_SG_1</strain>
        <tissue evidence="2">Salivary glands</tissue>
    </source>
</reference>
<keyword evidence="3" id="KW-1185">Reference proteome</keyword>
<dbReference type="AlphaFoldDB" id="A0AAQ4EFU0"/>
<evidence type="ECO:0008006" key="4">
    <source>
        <dbReference type="Google" id="ProtNLM"/>
    </source>
</evidence>
<feature type="non-terminal residue" evidence="2">
    <location>
        <position position="106"/>
    </location>
</feature>
<dbReference type="Proteomes" id="UP001321473">
    <property type="component" value="Unassembled WGS sequence"/>
</dbReference>
<sequence length="106" mass="11734">MGKTELLLFVGVLAAFGLLTSASPDESCPQLYRHIMIGTRNTFYVDQCTCKLPDGQSARYPDDTRCQTWEPGYTDEMTWKLGHCINGTCVLRSLPEGCIGYPPPKG</sequence>
<feature type="chain" id="PRO_5042996944" description="Secreted protein" evidence="1">
    <location>
        <begin position="23"/>
        <end position="106"/>
    </location>
</feature>
<gene>
    <name evidence="2" type="ORF">V5799_011918</name>
</gene>
<organism evidence="2 3">
    <name type="scientific">Amblyomma americanum</name>
    <name type="common">Lone star tick</name>
    <dbReference type="NCBI Taxonomy" id="6943"/>
    <lineage>
        <taxon>Eukaryota</taxon>
        <taxon>Metazoa</taxon>
        <taxon>Ecdysozoa</taxon>
        <taxon>Arthropoda</taxon>
        <taxon>Chelicerata</taxon>
        <taxon>Arachnida</taxon>
        <taxon>Acari</taxon>
        <taxon>Parasitiformes</taxon>
        <taxon>Ixodida</taxon>
        <taxon>Ixodoidea</taxon>
        <taxon>Ixodidae</taxon>
        <taxon>Amblyomminae</taxon>
        <taxon>Amblyomma</taxon>
    </lineage>
</organism>
<proteinExistence type="predicted"/>
<comment type="caution">
    <text evidence="2">The sequence shown here is derived from an EMBL/GenBank/DDBJ whole genome shotgun (WGS) entry which is preliminary data.</text>
</comment>
<keyword evidence="1" id="KW-0732">Signal</keyword>
<protein>
    <recommendedName>
        <fullName evidence="4">Secreted protein</fullName>
    </recommendedName>
</protein>